<dbReference type="EMBL" id="JANFAV010000001">
    <property type="protein sequence ID" value="MCW6533494.1"/>
    <property type="molecule type" value="Genomic_DNA"/>
</dbReference>
<keyword evidence="1" id="KW-0808">Transferase</keyword>
<evidence type="ECO:0000313" key="2">
    <source>
        <dbReference type="Proteomes" id="UP001165565"/>
    </source>
</evidence>
<name>A0AA42CNM9_9SPHN</name>
<gene>
    <name evidence="1" type="ORF">NEE01_01710</name>
</gene>
<dbReference type="SUPFAM" id="SSF52540">
    <property type="entry name" value="P-loop containing nucleoside triphosphate hydrolases"/>
    <property type="match status" value="1"/>
</dbReference>
<dbReference type="RefSeq" id="WP_265267522.1">
    <property type="nucleotide sequence ID" value="NZ_JANFAV010000001.1"/>
</dbReference>
<keyword evidence="1" id="KW-0418">Kinase</keyword>
<comment type="caution">
    <text evidence="1">The sequence shown here is derived from an EMBL/GenBank/DDBJ whole genome shotgun (WGS) entry which is preliminary data.</text>
</comment>
<accession>A0AA42CNM9</accession>
<protein>
    <submittedName>
        <fullName evidence="1">Kinase</fullName>
    </submittedName>
</protein>
<dbReference type="InterPro" id="IPR027417">
    <property type="entry name" value="P-loop_NTPase"/>
</dbReference>
<proteinExistence type="predicted"/>
<keyword evidence="2" id="KW-1185">Reference proteome</keyword>
<evidence type="ECO:0000313" key="1">
    <source>
        <dbReference type="EMBL" id="MCW6533494.1"/>
    </source>
</evidence>
<organism evidence="1 2">
    <name type="scientific">Sphingomonas lycopersici</name>
    <dbReference type="NCBI Taxonomy" id="2951807"/>
    <lineage>
        <taxon>Bacteria</taxon>
        <taxon>Pseudomonadati</taxon>
        <taxon>Pseudomonadota</taxon>
        <taxon>Alphaproteobacteria</taxon>
        <taxon>Sphingomonadales</taxon>
        <taxon>Sphingomonadaceae</taxon>
        <taxon>Sphingomonas</taxon>
    </lineage>
</organism>
<sequence length="290" mass="31605">MSRSVAALIAEHGLPADYAAQVERWWQPLARDIAAWRAAAAMPLVVGINGAQGSGKSTLAAFLEQALLPALGLGAVTLSLDDLYLPRAGRLTLAREVHPLFATRGVPGTHDAALGGALIDALRAPDRAPLHIPRFSKADDDRLPEGAWRSVTARPDIILFEGWCVGATPQAPEALLVPVNALEAEEDADGIWRGHVNAALAGDYAALFARIDRLVMLRPPGFDAVFANRLLQERKLRDRAGDAGRVMSDAEVERFVRHYERLTRHMFADLPQRADRLFLLDAQQRVISAR</sequence>
<dbReference type="GO" id="GO:0016301">
    <property type="term" value="F:kinase activity"/>
    <property type="evidence" value="ECO:0007669"/>
    <property type="project" value="UniProtKB-KW"/>
</dbReference>
<dbReference type="AlphaFoldDB" id="A0AA42CNM9"/>
<dbReference type="Proteomes" id="UP001165565">
    <property type="component" value="Unassembled WGS sequence"/>
</dbReference>
<dbReference type="Gene3D" id="3.40.50.300">
    <property type="entry name" value="P-loop containing nucleotide triphosphate hydrolases"/>
    <property type="match status" value="1"/>
</dbReference>
<reference evidence="1" key="1">
    <citation type="submission" date="2022-06" db="EMBL/GenBank/DDBJ databases">
        <title>Sphingomonas sp. nov. isolated from rhizosphere soil of tomato.</title>
        <authorList>
            <person name="Dong H."/>
            <person name="Gao R."/>
        </authorList>
    </citation>
    <scope>NUCLEOTIDE SEQUENCE</scope>
    <source>
        <strain evidence="1">MMSM24</strain>
    </source>
</reference>